<comment type="caution">
    <text evidence="8">The sequence shown here is derived from an EMBL/GenBank/DDBJ whole genome shotgun (WGS) entry which is preliminary data.</text>
</comment>
<dbReference type="EC" id="5.1.1.7" evidence="3"/>
<protein>
    <recommendedName>
        <fullName evidence="3">diaminopimelate epimerase</fullName>
        <ecNumber evidence="3">5.1.1.7</ecNumber>
    </recommendedName>
</protein>
<comment type="catalytic activity">
    <reaction evidence="7">
        <text>(2S,6S)-2,6-diaminopimelate = meso-2,6-diaminopimelate</text>
        <dbReference type="Rhea" id="RHEA:15393"/>
        <dbReference type="ChEBI" id="CHEBI:57609"/>
        <dbReference type="ChEBI" id="CHEBI:57791"/>
        <dbReference type="EC" id="5.1.1.7"/>
    </reaction>
</comment>
<evidence type="ECO:0000256" key="1">
    <source>
        <dbReference type="ARBA" id="ARBA00005196"/>
    </source>
</evidence>
<organism evidence="8 9">
    <name type="scientific">Pomacea canaliculata</name>
    <name type="common">Golden apple snail</name>
    <dbReference type="NCBI Taxonomy" id="400727"/>
    <lineage>
        <taxon>Eukaryota</taxon>
        <taxon>Metazoa</taxon>
        <taxon>Spiralia</taxon>
        <taxon>Lophotrochozoa</taxon>
        <taxon>Mollusca</taxon>
        <taxon>Gastropoda</taxon>
        <taxon>Caenogastropoda</taxon>
        <taxon>Architaenioglossa</taxon>
        <taxon>Ampullarioidea</taxon>
        <taxon>Ampullariidae</taxon>
        <taxon>Pomacea</taxon>
    </lineage>
</organism>
<dbReference type="GO" id="GO:0005829">
    <property type="term" value="C:cytosol"/>
    <property type="evidence" value="ECO:0007669"/>
    <property type="project" value="TreeGrafter"/>
</dbReference>
<reference evidence="8 9" key="1">
    <citation type="submission" date="2018-04" db="EMBL/GenBank/DDBJ databases">
        <title>The genome of golden apple snail Pomacea canaliculata provides insight into stress tolerance and invasive adaptation.</title>
        <authorList>
            <person name="Liu C."/>
            <person name="Liu B."/>
            <person name="Ren Y."/>
            <person name="Zhang Y."/>
            <person name="Wang H."/>
            <person name="Li S."/>
            <person name="Jiang F."/>
            <person name="Yin L."/>
            <person name="Zhang G."/>
            <person name="Qian W."/>
            <person name="Fan W."/>
        </authorList>
    </citation>
    <scope>NUCLEOTIDE SEQUENCE [LARGE SCALE GENOMIC DNA]</scope>
    <source>
        <strain evidence="8">SZHN2017</strain>
        <tissue evidence="8">Muscle</tissue>
    </source>
</reference>
<dbReference type="Pfam" id="PF01678">
    <property type="entry name" value="DAP_epimerase"/>
    <property type="match status" value="2"/>
</dbReference>
<dbReference type="UniPathway" id="UPA00034">
    <property type="reaction ID" value="UER00025"/>
</dbReference>
<keyword evidence="5" id="KW-0457">Lysine biosynthesis</keyword>
<evidence type="ECO:0000256" key="7">
    <source>
        <dbReference type="ARBA" id="ARBA00051712"/>
    </source>
</evidence>
<keyword evidence="9" id="KW-1185">Reference proteome</keyword>
<gene>
    <name evidence="8" type="ORF">C0Q70_04962</name>
</gene>
<keyword evidence="4" id="KW-0028">Amino-acid biosynthesis</keyword>
<comment type="similarity">
    <text evidence="2">Belongs to the diaminopimelate epimerase family.</text>
</comment>
<keyword evidence="6" id="KW-0413">Isomerase</keyword>
<evidence type="ECO:0000256" key="5">
    <source>
        <dbReference type="ARBA" id="ARBA00023154"/>
    </source>
</evidence>
<evidence type="ECO:0000256" key="4">
    <source>
        <dbReference type="ARBA" id="ARBA00022605"/>
    </source>
</evidence>
<dbReference type="OrthoDB" id="9977463at2759"/>
<accession>A0A2T7PJZ0</accession>
<dbReference type="Proteomes" id="UP000245119">
    <property type="component" value="Linkage Group LG3"/>
</dbReference>
<dbReference type="EMBL" id="PZQS01000003">
    <property type="protein sequence ID" value="PVD33702.1"/>
    <property type="molecule type" value="Genomic_DNA"/>
</dbReference>
<dbReference type="AlphaFoldDB" id="A0A2T7PJZ0"/>
<dbReference type="Gene3D" id="3.10.310.10">
    <property type="entry name" value="Diaminopimelate Epimerase, Chain A, domain 1"/>
    <property type="match status" value="2"/>
</dbReference>
<dbReference type="PROSITE" id="PS01326">
    <property type="entry name" value="DAP_EPIMERASE"/>
    <property type="match status" value="1"/>
</dbReference>
<dbReference type="GO" id="GO:0008837">
    <property type="term" value="F:diaminopimelate epimerase activity"/>
    <property type="evidence" value="ECO:0007669"/>
    <property type="project" value="UniProtKB-EC"/>
</dbReference>
<dbReference type="GO" id="GO:0009089">
    <property type="term" value="P:lysine biosynthetic process via diaminopimelate"/>
    <property type="evidence" value="ECO:0007669"/>
    <property type="project" value="UniProtKB-UniPathway"/>
</dbReference>
<dbReference type="SUPFAM" id="SSF54506">
    <property type="entry name" value="Diaminopimelate epimerase-like"/>
    <property type="match status" value="2"/>
</dbReference>
<evidence type="ECO:0000313" key="8">
    <source>
        <dbReference type="EMBL" id="PVD33702.1"/>
    </source>
</evidence>
<dbReference type="OMA" id="GIRCFAR"/>
<evidence type="ECO:0000256" key="3">
    <source>
        <dbReference type="ARBA" id="ARBA00013080"/>
    </source>
</evidence>
<dbReference type="HAMAP" id="MF_00197">
    <property type="entry name" value="DAP_epimerase"/>
    <property type="match status" value="1"/>
</dbReference>
<dbReference type="InterPro" id="IPR018510">
    <property type="entry name" value="DAP_epimerase_AS"/>
</dbReference>
<proteinExistence type="inferred from homology"/>
<evidence type="ECO:0000256" key="6">
    <source>
        <dbReference type="ARBA" id="ARBA00023235"/>
    </source>
</evidence>
<dbReference type="PANTHER" id="PTHR31689">
    <property type="entry name" value="DIAMINOPIMELATE EPIMERASE, CHLOROPLASTIC"/>
    <property type="match status" value="1"/>
</dbReference>
<evidence type="ECO:0000313" key="9">
    <source>
        <dbReference type="Proteomes" id="UP000245119"/>
    </source>
</evidence>
<dbReference type="NCBIfam" id="TIGR00652">
    <property type="entry name" value="DapF"/>
    <property type="match status" value="1"/>
</dbReference>
<evidence type="ECO:0000256" key="2">
    <source>
        <dbReference type="ARBA" id="ARBA00010219"/>
    </source>
</evidence>
<sequence>MSTRQHVVEFSKYEAAGNDFIAINRLATVGPPLTPAQLLRMCNRKTGIGADGVIELHGSPAPGCLYSLNYYNSDGNEGSLCGNGSRCSLAFAERSGLVALTSPEQEVTFEACDGVHLGGMLAPGSYYVTIRDVEESGVRVLGGDGDNFFVHNGSPHHVRFVDDVNDVDVVSVGRRLRWELYGQEGANIDFVTCQTSDPCDLDLRTYERGVEDETLACGTGATASSMAAYLRHRSQHDTQERAHENSTVTTCTRVHARGGDLIVSFIYDDGVFRDIRLCGPVNHVFDGRIVV</sequence>
<dbReference type="PANTHER" id="PTHR31689:SF0">
    <property type="entry name" value="DIAMINOPIMELATE EPIMERASE"/>
    <property type="match status" value="1"/>
</dbReference>
<name>A0A2T7PJZ0_POMCA</name>
<dbReference type="InterPro" id="IPR001653">
    <property type="entry name" value="DAP_epimerase_DapF"/>
</dbReference>
<dbReference type="STRING" id="400727.A0A2T7PJZ0"/>
<comment type="pathway">
    <text evidence="1">Amino-acid biosynthesis; L-lysine biosynthesis via DAP pathway; DL-2,6-diaminopimelate from LL-2,6-diaminopimelate: step 1/1.</text>
</comment>